<organism evidence="3 4">
    <name type="scientific">Paludibacterium paludis</name>
    <dbReference type="NCBI Taxonomy" id="1225769"/>
    <lineage>
        <taxon>Bacteria</taxon>
        <taxon>Pseudomonadati</taxon>
        <taxon>Pseudomonadota</taxon>
        <taxon>Betaproteobacteria</taxon>
        <taxon>Neisseriales</taxon>
        <taxon>Chromobacteriaceae</taxon>
        <taxon>Paludibacterium</taxon>
    </lineage>
</organism>
<dbReference type="EMBL" id="BMYX01000004">
    <property type="protein sequence ID" value="GGY08928.1"/>
    <property type="molecule type" value="Genomic_DNA"/>
</dbReference>
<protein>
    <submittedName>
        <fullName evidence="3">Uncharacterized protein</fullName>
    </submittedName>
</protein>
<dbReference type="Proteomes" id="UP000645257">
    <property type="component" value="Unassembled WGS sequence"/>
</dbReference>
<proteinExistence type="predicted"/>
<gene>
    <name evidence="3" type="ORF">GCM10011289_09490</name>
</gene>
<keyword evidence="4" id="KW-1185">Reference proteome</keyword>
<feature type="chain" id="PRO_5038092713" evidence="2">
    <location>
        <begin position="29"/>
        <end position="247"/>
    </location>
</feature>
<keyword evidence="2" id="KW-0732">Signal</keyword>
<name>A0A918P0S4_9NEIS</name>
<feature type="signal peptide" evidence="2">
    <location>
        <begin position="1"/>
        <end position="28"/>
    </location>
</feature>
<evidence type="ECO:0000313" key="4">
    <source>
        <dbReference type="Proteomes" id="UP000645257"/>
    </source>
</evidence>
<reference evidence="3" key="1">
    <citation type="journal article" date="2014" name="Int. J. Syst. Evol. Microbiol.">
        <title>Complete genome sequence of Corynebacterium casei LMG S-19264T (=DSM 44701T), isolated from a smear-ripened cheese.</title>
        <authorList>
            <consortium name="US DOE Joint Genome Institute (JGI-PGF)"/>
            <person name="Walter F."/>
            <person name="Albersmeier A."/>
            <person name="Kalinowski J."/>
            <person name="Ruckert C."/>
        </authorList>
    </citation>
    <scope>NUCLEOTIDE SEQUENCE</scope>
    <source>
        <strain evidence="3">KCTC 32182</strain>
    </source>
</reference>
<dbReference type="AlphaFoldDB" id="A0A918P0S4"/>
<feature type="compositionally biased region" description="Low complexity" evidence="1">
    <location>
        <begin position="222"/>
        <end position="238"/>
    </location>
</feature>
<comment type="caution">
    <text evidence="3">The sequence shown here is derived from an EMBL/GenBank/DDBJ whole genome shotgun (WGS) entry which is preliminary data.</text>
</comment>
<evidence type="ECO:0000256" key="1">
    <source>
        <dbReference type="SAM" id="MobiDB-lite"/>
    </source>
</evidence>
<evidence type="ECO:0000256" key="2">
    <source>
        <dbReference type="SAM" id="SignalP"/>
    </source>
</evidence>
<dbReference type="RefSeq" id="WP_215796429.1">
    <property type="nucleotide sequence ID" value="NZ_CP069161.1"/>
</dbReference>
<reference evidence="3" key="2">
    <citation type="submission" date="2020-09" db="EMBL/GenBank/DDBJ databases">
        <authorList>
            <person name="Sun Q."/>
            <person name="Kim S."/>
        </authorList>
    </citation>
    <scope>NUCLEOTIDE SEQUENCE</scope>
    <source>
        <strain evidence="3">KCTC 32182</strain>
    </source>
</reference>
<evidence type="ECO:0000313" key="3">
    <source>
        <dbReference type="EMBL" id="GGY08928.1"/>
    </source>
</evidence>
<feature type="region of interest" description="Disordered" evidence="1">
    <location>
        <begin position="202"/>
        <end position="247"/>
    </location>
</feature>
<sequence length="247" mass="26635">MVYKKMLLACVSSVLVSSALCVSGKAQAEETQQQEPVKTARIRLFSQNGSGMWFYRNQACYQLGFFSPPNAEVVSTLGAALSSFIGTISNTRIGMPESPTTKRLSERHGLASKAFFKEYHIDAGQPLTVMMTSGAGPGYECPLSAYSFIPKAGKEYEAFLDVDEEKKRCHYQIREIVASQDSTELQPVEDVKPVDVCKPSSAMRTGEAEVPALLSRPRETAARSGASVARAGSDAGDGYRCAGARPG</sequence>
<accession>A0A918P0S4</accession>